<dbReference type="Gene3D" id="3.40.50.2300">
    <property type="match status" value="1"/>
</dbReference>
<dbReference type="PANTHER" id="PTHR44591">
    <property type="entry name" value="STRESS RESPONSE REGULATOR PROTEIN 1"/>
    <property type="match status" value="1"/>
</dbReference>
<feature type="domain" description="Response regulatory" evidence="3">
    <location>
        <begin position="9"/>
        <end position="125"/>
    </location>
</feature>
<keyword evidence="1 2" id="KW-0597">Phosphoprotein</keyword>
<dbReference type="RefSeq" id="WP_088757234.1">
    <property type="nucleotide sequence ID" value="NZ_NJGV01000028.1"/>
</dbReference>
<protein>
    <submittedName>
        <fullName evidence="4">Response regulator</fullName>
    </submittedName>
</protein>
<organism evidence="4 5">
    <name type="scientific">Herbaspirillum aquaticum</name>
    <dbReference type="NCBI Taxonomy" id="568783"/>
    <lineage>
        <taxon>Bacteria</taxon>
        <taxon>Pseudomonadati</taxon>
        <taxon>Pseudomonadota</taxon>
        <taxon>Betaproteobacteria</taxon>
        <taxon>Burkholderiales</taxon>
        <taxon>Oxalobacteraceae</taxon>
        <taxon>Herbaspirillum</taxon>
    </lineage>
</organism>
<dbReference type="SUPFAM" id="SSF52172">
    <property type="entry name" value="CheY-like"/>
    <property type="match status" value="1"/>
</dbReference>
<evidence type="ECO:0000259" key="3">
    <source>
        <dbReference type="PROSITE" id="PS50110"/>
    </source>
</evidence>
<evidence type="ECO:0000313" key="4">
    <source>
        <dbReference type="EMBL" id="OWY32230.1"/>
    </source>
</evidence>
<dbReference type="InterPro" id="IPR050595">
    <property type="entry name" value="Bact_response_regulator"/>
</dbReference>
<dbReference type="Pfam" id="PF00072">
    <property type="entry name" value="Response_reg"/>
    <property type="match status" value="1"/>
</dbReference>
<dbReference type="Proteomes" id="UP000214747">
    <property type="component" value="Unassembled WGS sequence"/>
</dbReference>
<sequence length="125" mass="13620">MNPSNRARTLLIVEDNKDVRSIFAEVFQGVGYRVLEAANGEDALHVMATALDPVNVVLTDLRMPVMDGLELATRIKGDTRFSGIPVVLLSATPMTNSWQALDVFSALLTKPCSFDRLLSTVDGVQ</sequence>
<dbReference type="SMART" id="SM00448">
    <property type="entry name" value="REC"/>
    <property type="match status" value="1"/>
</dbReference>
<reference evidence="4 5" key="1">
    <citation type="journal article" date="2010" name="Int. J. Syst. Evol. Microbiol.">
        <title>Reclassification of Herbaspirillum putei as a later heterotypic synonym of Herbaspirillum huttiense, with the description of H. huttiense subsp. huttiense subsp. nov. and H. huttiense subsp. putei subsp. nov., comb. nov., and description of Herbaspirillum aquaticum sp. nov.</title>
        <authorList>
            <person name="Dobritsa A.P."/>
            <person name="Reddy M.C."/>
            <person name="Samadpour M."/>
        </authorList>
    </citation>
    <scope>NUCLEOTIDE SEQUENCE [LARGE SCALE GENOMIC DNA]</scope>
    <source>
        <strain evidence="4 5">IEH 4430</strain>
    </source>
</reference>
<dbReference type="PANTHER" id="PTHR44591:SF3">
    <property type="entry name" value="RESPONSE REGULATORY DOMAIN-CONTAINING PROTEIN"/>
    <property type="match status" value="1"/>
</dbReference>
<keyword evidence="5" id="KW-1185">Reference proteome</keyword>
<dbReference type="EMBL" id="NJGV01000028">
    <property type="protein sequence ID" value="OWY32230.1"/>
    <property type="molecule type" value="Genomic_DNA"/>
</dbReference>
<proteinExistence type="predicted"/>
<evidence type="ECO:0000313" key="5">
    <source>
        <dbReference type="Proteomes" id="UP000214747"/>
    </source>
</evidence>
<evidence type="ECO:0000256" key="2">
    <source>
        <dbReference type="PROSITE-ProRule" id="PRU00169"/>
    </source>
</evidence>
<dbReference type="InterPro" id="IPR011006">
    <property type="entry name" value="CheY-like_superfamily"/>
</dbReference>
<feature type="modified residue" description="4-aspartylphosphate" evidence="2">
    <location>
        <position position="60"/>
    </location>
</feature>
<comment type="caution">
    <text evidence="4">The sequence shown here is derived from an EMBL/GenBank/DDBJ whole genome shotgun (WGS) entry which is preliminary data.</text>
</comment>
<gene>
    <name evidence="4" type="ORF">CEJ45_22250</name>
</gene>
<dbReference type="GO" id="GO:0000160">
    <property type="term" value="P:phosphorelay signal transduction system"/>
    <property type="evidence" value="ECO:0007669"/>
    <property type="project" value="InterPro"/>
</dbReference>
<evidence type="ECO:0000256" key="1">
    <source>
        <dbReference type="ARBA" id="ARBA00022553"/>
    </source>
</evidence>
<dbReference type="AlphaFoldDB" id="A0A225SNE5"/>
<accession>A0A225SNE5</accession>
<dbReference type="InterPro" id="IPR001789">
    <property type="entry name" value="Sig_transdc_resp-reg_receiver"/>
</dbReference>
<name>A0A225SNE5_9BURK</name>
<dbReference type="PROSITE" id="PS50110">
    <property type="entry name" value="RESPONSE_REGULATORY"/>
    <property type="match status" value="1"/>
</dbReference>